<dbReference type="STRING" id="1219011.GCA_001895045_00363"/>
<dbReference type="EMBL" id="LS483468">
    <property type="protein sequence ID" value="SQI28890.1"/>
    <property type="molecule type" value="Genomic_DNA"/>
</dbReference>
<evidence type="ECO:0000313" key="3">
    <source>
        <dbReference type="Proteomes" id="UP000249091"/>
    </source>
</evidence>
<dbReference type="SUPFAM" id="SSF56601">
    <property type="entry name" value="beta-lactamase/transpeptidase-like"/>
    <property type="match status" value="1"/>
</dbReference>
<name>A0A2X4U837_9NOCA</name>
<proteinExistence type="predicted"/>
<keyword evidence="3" id="KW-1185">Reference proteome</keyword>
<evidence type="ECO:0000256" key="1">
    <source>
        <dbReference type="SAM" id="SignalP"/>
    </source>
</evidence>
<dbReference type="RefSeq" id="WP_072698356.1">
    <property type="nucleotide sequence ID" value="NZ_JAFBBL010000001.1"/>
</dbReference>
<dbReference type="AlphaFoldDB" id="A0A2X4U837"/>
<dbReference type="Gene3D" id="3.40.710.10">
    <property type="entry name" value="DD-peptidase/beta-lactamase superfamily"/>
    <property type="match status" value="1"/>
</dbReference>
<reference evidence="2 3" key="1">
    <citation type="submission" date="2018-06" db="EMBL/GenBank/DDBJ databases">
        <authorList>
            <consortium name="Pathogen Informatics"/>
            <person name="Doyle S."/>
        </authorList>
    </citation>
    <scope>NUCLEOTIDE SEQUENCE [LARGE SCALE GENOMIC DNA]</scope>
    <source>
        <strain evidence="2 3">NCTC10994</strain>
    </source>
</reference>
<accession>A0A2X4U837</accession>
<dbReference type="Proteomes" id="UP000249091">
    <property type="component" value="Chromosome 1"/>
</dbReference>
<dbReference type="InterPro" id="IPR012338">
    <property type="entry name" value="Beta-lactam/transpept-like"/>
</dbReference>
<organism evidence="2 3">
    <name type="scientific">Rhodococcus coprophilus</name>
    <dbReference type="NCBI Taxonomy" id="38310"/>
    <lineage>
        <taxon>Bacteria</taxon>
        <taxon>Bacillati</taxon>
        <taxon>Actinomycetota</taxon>
        <taxon>Actinomycetes</taxon>
        <taxon>Mycobacteriales</taxon>
        <taxon>Nocardiaceae</taxon>
        <taxon>Rhodococcus</taxon>
    </lineage>
</organism>
<dbReference type="KEGG" id="rcr:NCTC10994_00643"/>
<gene>
    <name evidence="2" type="ORF">NCTC10994_00643</name>
</gene>
<feature type="chain" id="PRO_5039400392" description="Lipoprotein" evidence="1">
    <location>
        <begin position="18"/>
        <end position="281"/>
    </location>
</feature>
<sequence>MRPLAQALAVTALTALAASGVQIAAAAPAPVLDDNGAIVAPSSTQVSFAHSPTGFRAGTANEHESRAGVSIVKLYLAEYVFRYGDPADHADATEMIRASNDAIADRLHAKYPQAISTTVEEFGLTDTYVPGYWGNGTTSTHDMVTYLETKKRTDPSSPVLAAMSSAYDTAADGYAQNYGTALLAGVIGTKWGWSDDRSFNASASFGPDFSVGASTYGSAAQLSEHVLGAFTDGGPAAPETGLLLTDCPAASWLADDPVLAVPAQDLLDGLPPEVAAAFCGG</sequence>
<evidence type="ECO:0000313" key="2">
    <source>
        <dbReference type="EMBL" id="SQI28890.1"/>
    </source>
</evidence>
<protein>
    <recommendedName>
        <fullName evidence="4">Lipoprotein</fullName>
    </recommendedName>
</protein>
<keyword evidence="1" id="KW-0732">Signal</keyword>
<feature type="signal peptide" evidence="1">
    <location>
        <begin position="1"/>
        <end position="17"/>
    </location>
</feature>
<evidence type="ECO:0008006" key="4">
    <source>
        <dbReference type="Google" id="ProtNLM"/>
    </source>
</evidence>